<dbReference type="STRING" id="1423820.FC64_GL000584"/>
<keyword evidence="3" id="KW-1185">Reference proteome</keyword>
<gene>
    <name evidence="2" type="ORF">FC64_GL000584</name>
</gene>
<dbReference type="EMBL" id="AYYZ01000004">
    <property type="protein sequence ID" value="KRM53301.1"/>
    <property type="molecule type" value="Genomic_DNA"/>
</dbReference>
<dbReference type="Proteomes" id="UP000051291">
    <property type="component" value="Unassembled WGS sequence"/>
</dbReference>
<sequence>MKKTFIKNDTLFFENGNLKISELVSLLKALPFEVLFIDSAGRIKMIIHPLDPDLKLNQRISSHLFFKTMPATFDFLEKLKHGKNSKISRALKVKDEYYNLTFIAIYDEVQNYLGCLQISENITEIIKKYRYGGFIESEFQKSKQSSHSFHYQDSSSEEYRQEIEQDLIDINTDDDSDAISGASEL</sequence>
<feature type="compositionally biased region" description="Low complexity" evidence="1">
    <location>
        <begin position="145"/>
        <end position="154"/>
    </location>
</feature>
<dbReference type="RefSeq" id="WP_057906080.1">
    <property type="nucleotide sequence ID" value="NZ_AYYZ01000004.1"/>
</dbReference>
<evidence type="ECO:0000313" key="3">
    <source>
        <dbReference type="Proteomes" id="UP000051291"/>
    </source>
</evidence>
<reference evidence="2 3" key="1">
    <citation type="journal article" date="2015" name="Genome Announc.">
        <title>Expanding the biotechnology potential of lactobacilli through comparative genomics of 213 strains and associated genera.</title>
        <authorList>
            <person name="Sun Z."/>
            <person name="Harris H.M."/>
            <person name="McCann A."/>
            <person name="Guo C."/>
            <person name="Argimon S."/>
            <person name="Zhang W."/>
            <person name="Yang X."/>
            <person name="Jeffery I.B."/>
            <person name="Cooney J.C."/>
            <person name="Kagawa T.F."/>
            <person name="Liu W."/>
            <person name="Song Y."/>
            <person name="Salvetti E."/>
            <person name="Wrobel A."/>
            <person name="Rasinkangas P."/>
            <person name="Parkhill J."/>
            <person name="Rea M.C."/>
            <person name="O'Sullivan O."/>
            <person name="Ritari J."/>
            <person name="Douillard F.P."/>
            <person name="Paul Ross R."/>
            <person name="Yang R."/>
            <person name="Briner A.E."/>
            <person name="Felis G.E."/>
            <person name="de Vos W.M."/>
            <person name="Barrangou R."/>
            <person name="Klaenhammer T.R."/>
            <person name="Caufield P.W."/>
            <person name="Cui Y."/>
            <person name="Zhang H."/>
            <person name="O'Toole P.W."/>
        </authorList>
    </citation>
    <scope>NUCLEOTIDE SEQUENCE [LARGE SCALE GENOMIC DNA]</scope>
    <source>
        <strain evidence="2 3">DSM 20653</strain>
    </source>
</reference>
<proteinExistence type="predicted"/>
<feature type="region of interest" description="Disordered" evidence="1">
    <location>
        <begin position="143"/>
        <end position="185"/>
    </location>
</feature>
<dbReference type="AlphaFoldDB" id="A0A0R1ZGB1"/>
<comment type="caution">
    <text evidence="2">The sequence shown here is derived from an EMBL/GenBank/DDBJ whole genome shotgun (WGS) entry which is preliminary data.</text>
</comment>
<dbReference type="Gene3D" id="3.30.450.20">
    <property type="entry name" value="PAS domain"/>
    <property type="match status" value="1"/>
</dbReference>
<accession>A0A0R1ZGB1</accession>
<feature type="compositionally biased region" description="Acidic residues" evidence="1">
    <location>
        <begin position="164"/>
        <end position="177"/>
    </location>
</feature>
<evidence type="ECO:0000256" key="1">
    <source>
        <dbReference type="SAM" id="MobiDB-lite"/>
    </source>
</evidence>
<name>A0A0R1ZGB1_9LACO</name>
<dbReference type="PATRIC" id="fig|1423820.4.peg.591"/>
<organism evidence="2 3">
    <name type="scientific">Ligilactobacillus araffinosus DSM 20653</name>
    <dbReference type="NCBI Taxonomy" id="1423820"/>
    <lineage>
        <taxon>Bacteria</taxon>
        <taxon>Bacillati</taxon>
        <taxon>Bacillota</taxon>
        <taxon>Bacilli</taxon>
        <taxon>Lactobacillales</taxon>
        <taxon>Lactobacillaceae</taxon>
        <taxon>Ligilactobacillus</taxon>
    </lineage>
</organism>
<evidence type="ECO:0000313" key="2">
    <source>
        <dbReference type="EMBL" id="KRM53301.1"/>
    </source>
</evidence>
<protein>
    <submittedName>
        <fullName evidence="2">Uncharacterized protein</fullName>
    </submittedName>
</protein>